<evidence type="ECO:0000313" key="7">
    <source>
        <dbReference type="Proteomes" id="UP001196870"/>
    </source>
</evidence>
<organism evidence="6 7">
    <name type="scientific">Plastoroseomonas hellenica</name>
    <dbReference type="NCBI Taxonomy" id="2687306"/>
    <lineage>
        <taxon>Bacteria</taxon>
        <taxon>Pseudomonadati</taxon>
        <taxon>Pseudomonadota</taxon>
        <taxon>Alphaproteobacteria</taxon>
        <taxon>Acetobacterales</taxon>
        <taxon>Acetobacteraceae</taxon>
        <taxon>Plastoroseomonas</taxon>
    </lineage>
</organism>
<dbReference type="EMBL" id="JAAGBB010000013">
    <property type="protein sequence ID" value="MBR0665134.1"/>
    <property type="molecule type" value="Genomic_DNA"/>
</dbReference>
<reference evidence="7" key="1">
    <citation type="journal article" date="2021" name="Syst. Appl. Microbiol.">
        <title>Roseomonas hellenica sp. nov., isolated from roots of wild-growing Alkanna tinctoria.</title>
        <authorList>
            <person name="Rat A."/>
            <person name="Naranjo H.D."/>
            <person name="Lebbe L."/>
            <person name="Cnockaert M."/>
            <person name="Krigas N."/>
            <person name="Grigoriadou K."/>
            <person name="Maloupa E."/>
            <person name="Willems A."/>
        </authorList>
    </citation>
    <scope>NUCLEOTIDE SEQUENCE [LARGE SCALE GENOMIC DNA]</scope>
    <source>
        <strain evidence="7">LMG 31523</strain>
    </source>
</reference>
<dbReference type="InterPro" id="IPR000914">
    <property type="entry name" value="SBP_5_dom"/>
</dbReference>
<protein>
    <submittedName>
        <fullName evidence="6">Oligopeptide ABC transporter substrate-binding protein</fullName>
    </submittedName>
</protein>
<feature type="domain" description="Solute-binding protein family 5" evidence="5">
    <location>
        <begin position="75"/>
        <end position="425"/>
    </location>
</feature>
<comment type="caution">
    <text evidence="6">The sequence shown here is derived from an EMBL/GenBank/DDBJ whole genome shotgun (WGS) entry which is preliminary data.</text>
</comment>
<dbReference type="Gene3D" id="3.10.105.10">
    <property type="entry name" value="Dipeptide-binding Protein, Domain 3"/>
    <property type="match status" value="1"/>
</dbReference>
<accession>A0ABS5EXX0</accession>
<feature type="chain" id="PRO_5046464795" evidence="4">
    <location>
        <begin position="25"/>
        <end position="512"/>
    </location>
</feature>
<sequence length="512" mass="56736">MTGITRRTALAAAALTPLSGSARAQPSAPSGLIIAMPTHPEVLEPVLGNNLPKLRSLPNLFDGLLAIDARDGVRIRPALAERWRRVDARVLEFDLRRDVVFHDGSPMTAEDVVFSLGPERGRGPGGAGRTVTPQYLSTIERVETTGPHAVRVTTRAPDPLIEQRLAGWSAEIVSQRAFRAASDWDRWAAAPVGTGPYRMAESRTDVRLLLRRHDRHWAGPAPYESLDFRIVPELAARVAGLRTGDFDIIVDVSPDLIPEVERDRRFLVAGGSIPNVRFVNCDIGHPLLADARIRRALSFAVDREAIVAGLWVGRTDIPRGFQSPAFGAMYIEDFPYPRHDPEAARRLLREAGYGGAPIPYRVMPNYYPLEVQTAQVLVEMWRAVGIAVRIEAVEGLSQARRLPIHAMWNESTLMFYPDPLSMASRSHGPGGVFQRALTRWANPEFNGIAAALETEGDLAPRRRLHRRALEILDHDDPPCVILHNNAVLYGFRRDISWRPGSSVALDFRRPAA</sequence>
<dbReference type="Pfam" id="PF00496">
    <property type="entry name" value="SBP_bac_5"/>
    <property type="match status" value="1"/>
</dbReference>
<name>A0ABS5EXX0_9PROT</name>
<proteinExistence type="inferred from homology"/>
<gene>
    <name evidence="6" type="ORF">GXW71_12285</name>
</gene>
<evidence type="ECO:0000256" key="1">
    <source>
        <dbReference type="ARBA" id="ARBA00004418"/>
    </source>
</evidence>
<dbReference type="InterPro" id="IPR039424">
    <property type="entry name" value="SBP_5"/>
</dbReference>
<dbReference type="InterPro" id="IPR006311">
    <property type="entry name" value="TAT_signal"/>
</dbReference>
<dbReference type="InterPro" id="IPR030678">
    <property type="entry name" value="Peptide/Ni-bd"/>
</dbReference>
<evidence type="ECO:0000313" key="6">
    <source>
        <dbReference type="EMBL" id="MBR0665134.1"/>
    </source>
</evidence>
<keyword evidence="3 4" id="KW-0732">Signal</keyword>
<dbReference type="PANTHER" id="PTHR30290:SF38">
    <property type="entry name" value="D,D-DIPEPTIDE-BINDING PERIPLASMIC PROTEIN DDPA-RELATED"/>
    <property type="match status" value="1"/>
</dbReference>
<comment type="similarity">
    <text evidence="2">Belongs to the bacterial solute-binding protein 5 family.</text>
</comment>
<dbReference type="PANTHER" id="PTHR30290">
    <property type="entry name" value="PERIPLASMIC BINDING COMPONENT OF ABC TRANSPORTER"/>
    <property type="match status" value="1"/>
</dbReference>
<dbReference type="PIRSF" id="PIRSF002741">
    <property type="entry name" value="MppA"/>
    <property type="match status" value="1"/>
</dbReference>
<evidence type="ECO:0000256" key="4">
    <source>
        <dbReference type="SAM" id="SignalP"/>
    </source>
</evidence>
<comment type="subcellular location">
    <subcellularLocation>
        <location evidence="1">Periplasm</location>
    </subcellularLocation>
</comment>
<evidence type="ECO:0000259" key="5">
    <source>
        <dbReference type="Pfam" id="PF00496"/>
    </source>
</evidence>
<feature type="signal peptide" evidence="4">
    <location>
        <begin position="1"/>
        <end position="24"/>
    </location>
</feature>
<dbReference type="PROSITE" id="PS51318">
    <property type="entry name" value="TAT"/>
    <property type="match status" value="1"/>
</dbReference>
<dbReference type="RefSeq" id="WP_211852806.1">
    <property type="nucleotide sequence ID" value="NZ_JAAGBB010000013.1"/>
</dbReference>
<dbReference type="SUPFAM" id="SSF53850">
    <property type="entry name" value="Periplasmic binding protein-like II"/>
    <property type="match status" value="1"/>
</dbReference>
<keyword evidence="7" id="KW-1185">Reference proteome</keyword>
<dbReference type="Gene3D" id="3.90.76.10">
    <property type="entry name" value="Dipeptide-binding Protein, Domain 1"/>
    <property type="match status" value="1"/>
</dbReference>
<evidence type="ECO:0000256" key="3">
    <source>
        <dbReference type="ARBA" id="ARBA00022729"/>
    </source>
</evidence>
<dbReference type="Gene3D" id="3.40.190.10">
    <property type="entry name" value="Periplasmic binding protein-like II"/>
    <property type="match status" value="1"/>
</dbReference>
<dbReference type="Proteomes" id="UP001196870">
    <property type="component" value="Unassembled WGS sequence"/>
</dbReference>
<evidence type="ECO:0000256" key="2">
    <source>
        <dbReference type="ARBA" id="ARBA00005695"/>
    </source>
</evidence>